<comment type="caution">
    <text evidence="1">The sequence shown here is derived from an EMBL/GenBank/DDBJ whole genome shotgun (WGS) entry which is preliminary data.</text>
</comment>
<organism evidence="1 2">
    <name type="scientific">Marinilabilia rubra</name>
    <dbReference type="NCBI Taxonomy" id="2162893"/>
    <lineage>
        <taxon>Bacteria</taxon>
        <taxon>Pseudomonadati</taxon>
        <taxon>Bacteroidota</taxon>
        <taxon>Bacteroidia</taxon>
        <taxon>Marinilabiliales</taxon>
        <taxon>Marinilabiliaceae</taxon>
        <taxon>Marinilabilia</taxon>
    </lineage>
</organism>
<gene>
    <name evidence="1" type="ORF">DDZ16_07210</name>
</gene>
<protein>
    <submittedName>
        <fullName evidence="1">Uncharacterized protein</fullName>
    </submittedName>
</protein>
<keyword evidence="2" id="KW-1185">Reference proteome</keyword>
<evidence type="ECO:0000313" key="1">
    <source>
        <dbReference type="EMBL" id="PWE00234.1"/>
    </source>
</evidence>
<name>A0A2U2BAY6_9BACT</name>
<evidence type="ECO:0000313" key="2">
    <source>
        <dbReference type="Proteomes" id="UP000244956"/>
    </source>
</evidence>
<sequence>MKKHKRKAHYRHIRNYKDLRAEKMHLAYKAKYNEKQLELRLLEIGYYLHPIRLLPSLVTEWAQPMLIELKNRITEYFFGKSKKRHSE</sequence>
<accession>A0A2U2BAY6</accession>
<dbReference type="RefSeq" id="WP_109263857.1">
    <property type="nucleotide sequence ID" value="NZ_QEWP01000004.1"/>
</dbReference>
<dbReference type="EMBL" id="QEWP01000004">
    <property type="protein sequence ID" value="PWE00234.1"/>
    <property type="molecule type" value="Genomic_DNA"/>
</dbReference>
<dbReference type="Proteomes" id="UP000244956">
    <property type="component" value="Unassembled WGS sequence"/>
</dbReference>
<dbReference type="OrthoDB" id="1122276at2"/>
<reference evidence="1 2" key="1">
    <citation type="submission" date="2018-05" db="EMBL/GenBank/DDBJ databases">
        <title>Marinilabilia rubrum sp. nov., isolated from saltern sediment.</title>
        <authorList>
            <person name="Zhang R."/>
        </authorList>
    </citation>
    <scope>NUCLEOTIDE SEQUENCE [LARGE SCALE GENOMIC DNA]</scope>
    <source>
        <strain evidence="1 2">WTE16</strain>
    </source>
</reference>
<dbReference type="AlphaFoldDB" id="A0A2U2BAY6"/>
<proteinExistence type="predicted"/>